<gene>
    <name evidence="2" type="ORF">H6G03_29220</name>
</gene>
<keyword evidence="3" id="KW-1185">Reference proteome</keyword>
<reference evidence="2" key="2">
    <citation type="submission" date="2020-08" db="EMBL/GenBank/DDBJ databases">
        <authorList>
            <person name="Chen M."/>
            <person name="Teng W."/>
            <person name="Zhao L."/>
            <person name="Hu C."/>
            <person name="Zhou Y."/>
            <person name="Han B."/>
            <person name="Song L."/>
            <person name="Shu W."/>
        </authorList>
    </citation>
    <scope>NUCLEOTIDE SEQUENCE</scope>
    <source>
        <strain evidence="2">FACHB-1375</strain>
    </source>
</reference>
<comment type="caution">
    <text evidence="2">The sequence shown here is derived from an EMBL/GenBank/DDBJ whole genome shotgun (WGS) entry which is preliminary data.</text>
</comment>
<dbReference type="Gene3D" id="3.40.50.1580">
    <property type="entry name" value="Nucleoside phosphorylase domain"/>
    <property type="match status" value="1"/>
</dbReference>
<dbReference type="InterPro" id="IPR035994">
    <property type="entry name" value="Nucleoside_phosphorylase_sf"/>
</dbReference>
<name>A0A926ZJL3_9CYAN</name>
<organism evidence="2 3">
    <name type="scientific">Aerosakkonema funiforme FACHB-1375</name>
    <dbReference type="NCBI Taxonomy" id="2949571"/>
    <lineage>
        <taxon>Bacteria</taxon>
        <taxon>Bacillati</taxon>
        <taxon>Cyanobacteriota</taxon>
        <taxon>Cyanophyceae</taxon>
        <taxon>Oscillatoriophycideae</taxon>
        <taxon>Aerosakkonematales</taxon>
        <taxon>Aerosakkonemataceae</taxon>
        <taxon>Aerosakkonema</taxon>
    </lineage>
</organism>
<proteinExistence type="predicted"/>
<dbReference type="GO" id="GO:0003824">
    <property type="term" value="F:catalytic activity"/>
    <property type="evidence" value="ECO:0007669"/>
    <property type="project" value="InterPro"/>
</dbReference>
<sequence>MNIDAILVPQGSEYKSVLRGVSRFNGKTPPIFPVPVGVKPLTRYLEKWQKLEFFAHHQQPKVLLMGLCGSLTPRYSVGDVVIYRSCIYGSAEELRDKMCDRAFTKVLYNNLNEKAALVRGFTSDRIIYSASEKRSLGKLYDSEVVDMEGFAALEVLSKGGFSVAMLRVISDDSQQDVPDLNSAISADGSLQSLPLAIGMLRQPIAATRLIRGSLRGLKVLEKVTSYLFAK</sequence>
<dbReference type="Pfam" id="PF01048">
    <property type="entry name" value="PNP_UDP_1"/>
    <property type="match status" value="1"/>
</dbReference>
<dbReference type="AlphaFoldDB" id="A0A926ZJL3"/>
<dbReference type="SUPFAM" id="SSF53167">
    <property type="entry name" value="Purine and uridine phosphorylases"/>
    <property type="match status" value="1"/>
</dbReference>
<accession>A0A926ZJL3</accession>
<evidence type="ECO:0000313" key="2">
    <source>
        <dbReference type="EMBL" id="MBD2185105.1"/>
    </source>
</evidence>
<evidence type="ECO:0000259" key="1">
    <source>
        <dbReference type="Pfam" id="PF01048"/>
    </source>
</evidence>
<feature type="domain" description="Nucleoside phosphorylase" evidence="1">
    <location>
        <begin position="54"/>
        <end position="174"/>
    </location>
</feature>
<dbReference type="GO" id="GO:0009116">
    <property type="term" value="P:nucleoside metabolic process"/>
    <property type="evidence" value="ECO:0007669"/>
    <property type="project" value="InterPro"/>
</dbReference>
<evidence type="ECO:0000313" key="3">
    <source>
        <dbReference type="Proteomes" id="UP000641646"/>
    </source>
</evidence>
<dbReference type="Proteomes" id="UP000641646">
    <property type="component" value="Unassembled WGS sequence"/>
</dbReference>
<dbReference type="EMBL" id="JACJPW010000107">
    <property type="protein sequence ID" value="MBD2185105.1"/>
    <property type="molecule type" value="Genomic_DNA"/>
</dbReference>
<dbReference type="InterPro" id="IPR000845">
    <property type="entry name" value="Nucleoside_phosphorylase_d"/>
</dbReference>
<protein>
    <submittedName>
        <fullName evidence="2">Phosphorylase</fullName>
    </submittedName>
</protein>
<reference evidence="2" key="1">
    <citation type="journal article" date="2015" name="ISME J.">
        <title>Draft Genome Sequence of Streptomyces incarnatus NRRL8089, which Produces the Nucleoside Antibiotic Sinefungin.</title>
        <authorList>
            <person name="Oshima K."/>
            <person name="Hattori M."/>
            <person name="Shimizu H."/>
            <person name="Fukuda K."/>
            <person name="Nemoto M."/>
            <person name="Inagaki K."/>
            <person name="Tamura T."/>
        </authorList>
    </citation>
    <scope>NUCLEOTIDE SEQUENCE</scope>
    <source>
        <strain evidence="2">FACHB-1375</strain>
    </source>
</reference>
<dbReference type="RefSeq" id="WP_190472825.1">
    <property type="nucleotide sequence ID" value="NZ_JACJPW010000107.1"/>
</dbReference>